<dbReference type="InterPro" id="IPR036380">
    <property type="entry name" value="Isochorismatase-like_sf"/>
</dbReference>
<keyword evidence="5" id="KW-1185">Reference proteome</keyword>
<gene>
    <name evidence="4" type="ORF">bsdE14_25940</name>
</gene>
<dbReference type="InterPro" id="IPR000868">
    <property type="entry name" value="Isochorismatase-like_dom"/>
</dbReference>
<dbReference type="Pfam" id="PF00857">
    <property type="entry name" value="Isochorismatase"/>
    <property type="match status" value="1"/>
</dbReference>
<comment type="similarity">
    <text evidence="1">Belongs to the isochorismatase family.</text>
</comment>
<proteinExistence type="inferred from homology"/>
<dbReference type="PANTHER" id="PTHR43540">
    <property type="entry name" value="PEROXYUREIDOACRYLATE/UREIDOACRYLATE AMIDOHYDROLASE-RELATED"/>
    <property type="match status" value="1"/>
</dbReference>
<dbReference type="CDD" id="cd00431">
    <property type="entry name" value="cysteine_hydrolases"/>
    <property type="match status" value="1"/>
</dbReference>
<evidence type="ECO:0000259" key="3">
    <source>
        <dbReference type="Pfam" id="PF00857"/>
    </source>
</evidence>
<evidence type="ECO:0000256" key="2">
    <source>
        <dbReference type="ARBA" id="ARBA00022801"/>
    </source>
</evidence>
<dbReference type="EMBL" id="BRXR01000001">
    <property type="protein sequence ID" value="GLC31184.1"/>
    <property type="molecule type" value="Genomic_DNA"/>
</dbReference>
<dbReference type="Proteomes" id="UP001208567">
    <property type="component" value="Unassembled WGS sequence"/>
</dbReference>
<name>A0ABQ5N7H5_9CLOT</name>
<keyword evidence="2" id="KW-0378">Hydrolase</keyword>
<comment type="caution">
    <text evidence="4">The sequence shown here is derived from an EMBL/GenBank/DDBJ whole genome shotgun (WGS) entry which is preliminary data.</text>
</comment>
<dbReference type="InterPro" id="IPR050272">
    <property type="entry name" value="Isochorismatase-like_hydrls"/>
</dbReference>
<protein>
    <submittedName>
        <fullName evidence="4">Isochorismatase</fullName>
    </submittedName>
</protein>
<dbReference type="RefSeq" id="WP_264850462.1">
    <property type="nucleotide sequence ID" value="NZ_BRXR01000001.1"/>
</dbReference>
<accession>A0ABQ5N7H5</accession>
<evidence type="ECO:0000313" key="5">
    <source>
        <dbReference type="Proteomes" id="UP001208567"/>
    </source>
</evidence>
<dbReference type="PANTHER" id="PTHR43540:SF6">
    <property type="entry name" value="ISOCHORISMATASE-LIKE DOMAIN-CONTAINING PROTEIN"/>
    <property type="match status" value="1"/>
</dbReference>
<sequence length="213" mass="23583">MLYFCPIHGIYFESPDNCYSNYREQVNGTIIDLWNTVSPPPAPVLKSVKADSNTTALLILDMEMSICKSPRCIASITNISNLLTKARNNGMLVIYSLTHNGNPQDIVRQLTPLPGDPIVKSNVDKFYETNLDETLREKDIKTVIVTGFAANGAVLHTTASAAFHGYNVIVPVDCMSTANILYAEQYTAWHMLNSPATRNRTLLTEASLISFTH</sequence>
<dbReference type="SUPFAM" id="SSF52499">
    <property type="entry name" value="Isochorismatase-like hydrolases"/>
    <property type="match status" value="1"/>
</dbReference>
<evidence type="ECO:0000313" key="4">
    <source>
        <dbReference type="EMBL" id="GLC31184.1"/>
    </source>
</evidence>
<reference evidence="4 5" key="1">
    <citation type="journal article" date="2024" name="Int. J. Syst. Evol. Microbiol.">
        <title>Clostridium omnivorum sp. nov., isolated from anoxic soil under the treatment of reductive soil disinfestation.</title>
        <authorList>
            <person name="Ueki A."/>
            <person name="Tonouchi A."/>
            <person name="Kaku N."/>
            <person name="Honma S."/>
            <person name="Ueki K."/>
        </authorList>
    </citation>
    <scope>NUCLEOTIDE SEQUENCE [LARGE SCALE GENOMIC DNA]</scope>
    <source>
        <strain evidence="4 5">E14</strain>
    </source>
</reference>
<evidence type="ECO:0000256" key="1">
    <source>
        <dbReference type="ARBA" id="ARBA00006336"/>
    </source>
</evidence>
<dbReference type="Gene3D" id="3.40.50.850">
    <property type="entry name" value="Isochorismatase-like"/>
    <property type="match status" value="1"/>
</dbReference>
<organism evidence="4 5">
    <name type="scientific">Clostridium omnivorum</name>
    <dbReference type="NCBI Taxonomy" id="1604902"/>
    <lineage>
        <taxon>Bacteria</taxon>
        <taxon>Bacillati</taxon>
        <taxon>Bacillota</taxon>
        <taxon>Clostridia</taxon>
        <taxon>Eubacteriales</taxon>
        <taxon>Clostridiaceae</taxon>
        <taxon>Clostridium</taxon>
    </lineage>
</organism>
<feature type="domain" description="Isochorismatase-like" evidence="3">
    <location>
        <begin position="55"/>
        <end position="192"/>
    </location>
</feature>